<protein>
    <submittedName>
        <fullName evidence="1">Uncharacterized protein</fullName>
    </submittedName>
</protein>
<dbReference type="Proteomes" id="UP000030759">
    <property type="component" value="Unassembled WGS sequence"/>
</dbReference>
<dbReference type="AlphaFoldDB" id="A0A061IFT3"/>
<organism evidence="1 2">
    <name type="scientific">Cricetulus griseus</name>
    <name type="common">Chinese hamster</name>
    <name type="synonym">Cricetulus barabensis griseus</name>
    <dbReference type="NCBI Taxonomy" id="10029"/>
    <lineage>
        <taxon>Eukaryota</taxon>
        <taxon>Metazoa</taxon>
        <taxon>Chordata</taxon>
        <taxon>Craniata</taxon>
        <taxon>Vertebrata</taxon>
        <taxon>Euteleostomi</taxon>
        <taxon>Mammalia</taxon>
        <taxon>Eutheria</taxon>
        <taxon>Euarchontoglires</taxon>
        <taxon>Glires</taxon>
        <taxon>Rodentia</taxon>
        <taxon>Myomorpha</taxon>
        <taxon>Muroidea</taxon>
        <taxon>Cricetidae</taxon>
        <taxon>Cricetinae</taxon>
        <taxon>Cricetulus</taxon>
    </lineage>
</organism>
<dbReference type="EMBL" id="KE669311">
    <property type="protein sequence ID" value="ERE82853.1"/>
    <property type="molecule type" value="Genomic_DNA"/>
</dbReference>
<sequence length="96" mass="10892">MQAPSCNGECRDGSLQSAMLANEYVDWFCDTLFSKIVHSQQLEAACVTTLVSIATYNVHCGIDIWFLLQFSALSFKAFKQEKYCHKEPRLDHKLGL</sequence>
<accession>A0A061IFT3</accession>
<gene>
    <name evidence="1" type="ORF">H671_2g7141</name>
</gene>
<reference evidence="2" key="1">
    <citation type="journal article" date="2013" name="Nat. Biotechnol.">
        <title>Chinese hamster genome sequenced from sorted chromosomes.</title>
        <authorList>
            <person name="Brinkrolf K."/>
            <person name="Rupp O."/>
            <person name="Laux H."/>
            <person name="Kollin F."/>
            <person name="Ernst W."/>
            <person name="Linke B."/>
            <person name="Kofler R."/>
            <person name="Romand S."/>
            <person name="Hesse F."/>
            <person name="Budach W.E."/>
            <person name="Galosy S."/>
            <person name="Muller D."/>
            <person name="Noll T."/>
            <person name="Wienberg J."/>
            <person name="Jostock T."/>
            <person name="Leonard M."/>
            <person name="Grillari J."/>
            <person name="Tauch A."/>
            <person name="Goesmann A."/>
            <person name="Helk B."/>
            <person name="Mott J.E."/>
            <person name="Puhler A."/>
            <person name="Borth N."/>
        </authorList>
    </citation>
    <scope>NUCLEOTIDE SEQUENCE [LARGE SCALE GENOMIC DNA]</scope>
    <source>
        <strain evidence="2">17A/GY</strain>
    </source>
</reference>
<evidence type="ECO:0000313" key="1">
    <source>
        <dbReference type="EMBL" id="ERE82853.1"/>
    </source>
</evidence>
<proteinExistence type="predicted"/>
<name>A0A061IFT3_CRIGR</name>
<evidence type="ECO:0000313" key="2">
    <source>
        <dbReference type="Proteomes" id="UP000030759"/>
    </source>
</evidence>